<dbReference type="Pfam" id="PF00531">
    <property type="entry name" value="Death"/>
    <property type="match status" value="1"/>
</dbReference>
<evidence type="ECO:0000313" key="2">
    <source>
        <dbReference type="EMBL" id="CAH3152273.1"/>
    </source>
</evidence>
<dbReference type="InterPro" id="IPR000488">
    <property type="entry name" value="Death_dom"/>
</dbReference>
<dbReference type="EMBL" id="CALNXI010001030">
    <property type="protein sequence ID" value="CAH3152273.1"/>
    <property type="molecule type" value="Genomic_DNA"/>
</dbReference>
<feature type="domain" description="Death" evidence="1">
    <location>
        <begin position="109"/>
        <end position="171"/>
    </location>
</feature>
<accession>A0ABN8PWH5</accession>
<dbReference type="InterPro" id="IPR011029">
    <property type="entry name" value="DEATH-like_dom_sf"/>
</dbReference>
<sequence>GNEEKSVALPEDVLKSLISRSCDSREVVFQFKEALQLDESALKKPDVQTKRKIRCLARQAKCSDRSDVIKQLRDITPAGTTGPLMKDSLDVRKIPHSVARKLTIALCGGDEWKLVAERLGLDQEKIRFLDNRTLNPADALIGYMANQRHLTVADLYKVLCDCELPVIADTL</sequence>
<feature type="non-terminal residue" evidence="2">
    <location>
        <position position="1"/>
    </location>
</feature>
<keyword evidence="3" id="KW-1185">Reference proteome</keyword>
<dbReference type="Proteomes" id="UP001159427">
    <property type="component" value="Unassembled WGS sequence"/>
</dbReference>
<evidence type="ECO:0000313" key="3">
    <source>
        <dbReference type="Proteomes" id="UP001159427"/>
    </source>
</evidence>
<gene>
    <name evidence="2" type="ORF">PEVE_00000704</name>
</gene>
<protein>
    <recommendedName>
        <fullName evidence="1">Death domain-containing protein</fullName>
    </recommendedName>
</protein>
<name>A0ABN8PWH5_9CNID</name>
<evidence type="ECO:0000259" key="1">
    <source>
        <dbReference type="PROSITE" id="PS50017"/>
    </source>
</evidence>
<dbReference type="Gene3D" id="1.10.533.10">
    <property type="entry name" value="Death Domain, Fas"/>
    <property type="match status" value="1"/>
</dbReference>
<dbReference type="PROSITE" id="PS50017">
    <property type="entry name" value="DEATH_DOMAIN"/>
    <property type="match status" value="1"/>
</dbReference>
<dbReference type="SUPFAM" id="SSF47986">
    <property type="entry name" value="DEATH domain"/>
    <property type="match status" value="1"/>
</dbReference>
<comment type="caution">
    <text evidence="2">The sequence shown here is derived from an EMBL/GenBank/DDBJ whole genome shotgun (WGS) entry which is preliminary data.</text>
</comment>
<proteinExistence type="predicted"/>
<organism evidence="2 3">
    <name type="scientific">Porites evermanni</name>
    <dbReference type="NCBI Taxonomy" id="104178"/>
    <lineage>
        <taxon>Eukaryota</taxon>
        <taxon>Metazoa</taxon>
        <taxon>Cnidaria</taxon>
        <taxon>Anthozoa</taxon>
        <taxon>Hexacorallia</taxon>
        <taxon>Scleractinia</taxon>
        <taxon>Fungiina</taxon>
        <taxon>Poritidae</taxon>
        <taxon>Porites</taxon>
    </lineage>
</organism>
<reference evidence="2 3" key="1">
    <citation type="submission" date="2022-05" db="EMBL/GenBank/DDBJ databases">
        <authorList>
            <consortium name="Genoscope - CEA"/>
            <person name="William W."/>
        </authorList>
    </citation>
    <scope>NUCLEOTIDE SEQUENCE [LARGE SCALE GENOMIC DNA]</scope>
</reference>